<comment type="subunit">
    <text evidence="2">Monomer. Binds 30S ribosomal subunits, but not 50S ribosomal subunits or 70S ribosomes.</text>
</comment>
<dbReference type="PANTHER" id="PTHR33515">
    <property type="entry name" value="RIBOSOME-BINDING FACTOR A, CHLOROPLASTIC-RELATED"/>
    <property type="match status" value="1"/>
</dbReference>
<keyword evidence="1 2" id="KW-0690">Ribosome biogenesis</keyword>
<feature type="compositionally biased region" description="Low complexity" evidence="3">
    <location>
        <begin position="126"/>
        <end position="140"/>
    </location>
</feature>
<sequence>MASNERVRRVAEQIRRDLVAILPDVIRHEKINFVSITGLDLSRDFKYATVHFTVIGDEALQQTMVALLNEKQGQIRHQLAQQLMTRTVPLMTFKYDESIAYGARMESLLSDLVKDENDGDDGDNGDNGNNGNNGNGNDNQ</sequence>
<dbReference type="InterPro" id="IPR023799">
    <property type="entry name" value="RbfA_dom_sf"/>
</dbReference>
<evidence type="ECO:0000313" key="5">
    <source>
        <dbReference type="Proteomes" id="UP000471298"/>
    </source>
</evidence>
<dbReference type="GO" id="GO:0030490">
    <property type="term" value="P:maturation of SSU-rRNA"/>
    <property type="evidence" value="ECO:0007669"/>
    <property type="project" value="UniProtKB-UniRule"/>
</dbReference>
<keyword evidence="5" id="KW-1185">Reference proteome</keyword>
<dbReference type="SUPFAM" id="SSF89919">
    <property type="entry name" value="Ribosome-binding factor A, RbfA"/>
    <property type="match status" value="1"/>
</dbReference>
<evidence type="ECO:0000256" key="1">
    <source>
        <dbReference type="ARBA" id="ARBA00022517"/>
    </source>
</evidence>
<protein>
    <recommendedName>
        <fullName evidence="2">Ribosome-binding factor A</fullName>
    </recommendedName>
</protein>
<evidence type="ECO:0000256" key="2">
    <source>
        <dbReference type="HAMAP-Rule" id="MF_00003"/>
    </source>
</evidence>
<dbReference type="InterPro" id="IPR015946">
    <property type="entry name" value="KH_dom-like_a/b"/>
</dbReference>
<name>A0A6N7EZI5_9GAMM</name>
<comment type="caution">
    <text evidence="4">The sequence shown here is derived from an EMBL/GenBank/DDBJ whole genome shotgun (WGS) entry which is preliminary data.</text>
</comment>
<dbReference type="GO" id="GO:0005829">
    <property type="term" value="C:cytosol"/>
    <property type="evidence" value="ECO:0007669"/>
    <property type="project" value="TreeGrafter"/>
</dbReference>
<gene>
    <name evidence="2 4" type="primary">rbfA</name>
    <name evidence="4" type="ORF">GCU85_04095</name>
</gene>
<proteinExistence type="inferred from homology"/>
<dbReference type="EMBL" id="WHNW01000003">
    <property type="protein sequence ID" value="MPV85918.1"/>
    <property type="molecule type" value="Genomic_DNA"/>
</dbReference>
<evidence type="ECO:0000313" key="4">
    <source>
        <dbReference type="EMBL" id="MPV85918.1"/>
    </source>
</evidence>
<dbReference type="InParanoid" id="A0A6N7EZI5"/>
<dbReference type="Gene3D" id="3.30.300.20">
    <property type="match status" value="1"/>
</dbReference>
<comment type="function">
    <text evidence="2">One of several proteins that assist in the late maturation steps of the functional core of the 30S ribosomal subunit. Associates with free 30S ribosomal subunits (but not with 30S subunits that are part of 70S ribosomes or polysomes). Required for efficient processing of 16S rRNA. May interact with the 5'-terminal helix region of 16S rRNA.</text>
</comment>
<dbReference type="AlphaFoldDB" id="A0A6N7EZI5"/>
<dbReference type="NCBIfam" id="TIGR00082">
    <property type="entry name" value="rbfA"/>
    <property type="match status" value="1"/>
</dbReference>
<dbReference type="PANTHER" id="PTHR33515:SF1">
    <property type="entry name" value="RIBOSOME-BINDING FACTOR A, CHLOROPLASTIC-RELATED"/>
    <property type="match status" value="1"/>
</dbReference>
<keyword evidence="2" id="KW-0963">Cytoplasm</keyword>
<organism evidence="4 5">
    <name type="scientific">Ostreibacterium oceani</name>
    <dbReference type="NCBI Taxonomy" id="2654998"/>
    <lineage>
        <taxon>Bacteria</taxon>
        <taxon>Pseudomonadati</taxon>
        <taxon>Pseudomonadota</taxon>
        <taxon>Gammaproteobacteria</taxon>
        <taxon>Cardiobacteriales</taxon>
        <taxon>Ostreibacteriaceae</taxon>
        <taxon>Ostreibacterium</taxon>
    </lineage>
</organism>
<dbReference type="InterPro" id="IPR000238">
    <property type="entry name" value="RbfA"/>
</dbReference>
<dbReference type="RefSeq" id="WP_152809638.1">
    <property type="nucleotide sequence ID" value="NZ_WHNW01000003.1"/>
</dbReference>
<comment type="subcellular location">
    <subcellularLocation>
        <location evidence="2">Cytoplasm</location>
    </subcellularLocation>
</comment>
<accession>A0A6N7EZI5</accession>
<dbReference type="Proteomes" id="UP000471298">
    <property type="component" value="Unassembled WGS sequence"/>
</dbReference>
<feature type="region of interest" description="Disordered" evidence="3">
    <location>
        <begin position="113"/>
        <end position="140"/>
    </location>
</feature>
<dbReference type="FunCoup" id="A0A6N7EZI5">
    <property type="interactions" value="418"/>
</dbReference>
<dbReference type="GO" id="GO:0043024">
    <property type="term" value="F:ribosomal small subunit binding"/>
    <property type="evidence" value="ECO:0007669"/>
    <property type="project" value="TreeGrafter"/>
</dbReference>
<dbReference type="HAMAP" id="MF_00003">
    <property type="entry name" value="RbfA"/>
    <property type="match status" value="1"/>
</dbReference>
<evidence type="ECO:0000256" key="3">
    <source>
        <dbReference type="SAM" id="MobiDB-lite"/>
    </source>
</evidence>
<reference evidence="4 5" key="1">
    <citation type="submission" date="2019-10" db="EMBL/GenBank/DDBJ databases">
        <title>Cardiobacteriales fam. a chemoheterotrophic member of the order Cardiobacteriales, and proposal of Cardiobacteriales fam. nov.</title>
        <authorList>
            <person name="Wang C."/>
        </authorList>
    </citation>
    <scope>NUCLEOTIDE SEQUENCE [LARGE SCALE GENOMIC DNA]</scope>
    <source>
        <strain evidence="4 5">ML27</strain>
    </source>
</reference>
<dbReference type="Pfam" id="PF02033">
    <property type="entry name" value="RBFA"/>
    <property type="match status" value="1"/>
</dbReference>
<comment type="similarity">
    <text evidence="2">Belongs to the RbfA family.</text>
</comment>